<organism evidence="8">
    <name type="scientific">marine sediment metagenome</name>
    <dbReference type="NCBI Taxonomy" id="412755"/>
    <lineage>
        <taxon>unclassified sequences</taxon>
        <taxon>metagenomes</taxon>
        <taxon>ecological metagenomes</taxon>
    </lineage>
</organism>
<dbReference type="PANTHER" id="PTHR43065">
    <property type="entry name" value="SENSOR HISTIDINE KINASE"/>
    <property type="match status" value="1"/>
</dbReference>
<proteinExistence type="predicted"/>
<dbReference type="Gene3D" id="3.30.565.10">
    <property type="entry name" value="Histidine kinase-like ATPase, C-terminal domain"/>
    <property type="match status" value="1"/>
</dbReference>
<dbReference type="InterPro" id="IPR005467">
    <property type="entry name" value="His_kinase_dom"/>
</dbReference>
<dbReference type="SUPFAM" id="SSF55874">
    <property type="entry name" value="ATPase domain of HSP90 chaperone/DNA topoisomerase II/histidine kinase"/>
    <property type="match status" value="1"/>
</dbReference>
<keyword evidence="6" id="KW-0902">Two-component regulatory system</keyword>
<reference evidence="8" key="1">
    <citation type="journal article" date="2014" name="Front. Microbiol.">
        <title>High frequency of phylogenetically diverse reductive dehalogenase-homologous genes in deep subseafloor sedimentary metagenomes.</title>
        <authorList>
            <person name="Kawai M."/>
            <person name="Futagami T."/>
            <person name="Toyoda A."/>
            <person name="Takaki Y."/>
            <person name="Nishi S."/>
            <person name="Hori S."/>
            <person name="Arai W."/>
            <person name="Tsubouchi T."/>
            <person name="Morono Y."/>
            <person name="Uchiyama I."/>
            <person name="Ito T."/>
            <person name="Fujiyama A."/>
            <person name="Inagaki F."/>
            <person name="Takami H."/>
        </authorList>
    </citation>
    <scope>NUCLEOTIDE SEQUENCE</scope>
    <source>
        <strain evidence="8">Expedition CK06-06</strain>
    </source>
</reference>
<dbReference type="InterPro" id="IPR036890">
    <property type="entry name" value="HATPase_C_sf"/>
</dbReference>
<comment type="caution">
    <text evidence="8">The sequence shown here is derived from an EMBL/GenBank/DDBJ whole genome shotgun (WGS) entry which is preliminary data.</text>
</comment>
<sequence length="120" mass="12586">IMAAPPGRIRANAAQLTQVFLNLFLNALQAMPDGGTLTIDIQARTGADAPAVIAKVSDTGHGMSQQTLEHLFMPFYTNREKGTGLGLAISHKIVEEHGGAIDVSSEEGKGSTFTISLPAL</sequence>
<evidence type="ECO:0000259" key="7">
    <source>
        <dbReference type="PROSITE" id="PS50109"/>
    </source>
</evidence>
<dbReference type="PROSITE" id="PS50109">
    <property type="entry name" value="HIS_KIN"/>
    <property type="match status" value="1"/>
</dbReference>
<keyword evidence="2" id="KW-0808">Transferase</keyword>
<accession>X0X8H9</accession>
<dbReference type="GO" id="GO:0000160">
    <property type="term" value="P:phosphorelay signal transduction system"/>
    <property type="evidence" value="ECO:0007669"/>
    <property type="project" value="UniProtKB-KW"/>
</dbReference>
<keyword evidence="5" id="KW-0067">ATP-binding</keyword>
<evidence type="ECO:0000256" key="2">
    <source>
        <dbReference type="ARBA" id="ARBA00022679"/>
    </source>
</evidence>
<keyword evidence="1" id="KW-0597">Phosphoprotein</keyword>
<dbReference type="GO" id="GO:0005524">
    <property type="term" value="F:ATP binding"/>
    <property type="evidence" value="ECO:0007669"/>
    <property type="project" value="UniProtKB-KW"/>
</dbReference>
<dbReference type="PRINTS" id="PR00344">
    <property type="entry name" value="BCTRLSENSOR"/>
</dbReference>
<dbReference type="InterPro" id="IPR003594">
    <property type="entry name" value="HATPase_dom"/>
</dbReference>
<gene>
    <name evidence="8" type="ORF">S01H1_67551</name>
</gene>
<feature type="domain" description="Histidine kinase" evidence="7">
    <location>
        <begin position="1"/>
        <end position="120"/>
    </location>
</feature>
<name>X0X8H9_9ZZZZ</name>
<evidence type="ECO:0000256" key="3">
    <source>
        <dbReference type="ARBA" id="ARBA00022741"/>
    </source>
</evidence>
<dbReference type="Pfam" id="PF02518">
    <property type="entry name" value="HATPase_c"/>
    <property type="match status" value="1"/>
</dbReference>
<evidence type="ECO:0000256" key="1">
    <source>
        <dbReference type="ARBA" id="ARBA00022553"/>
    </source>
</evidence>
<dbReference type="InterPro" id="IPR004358">
    <property type="entry name" value="Sig_transdc_His_kin-like_C"/>
</dbReference>
<evidence type="ECO:0000256" key="6">
    <source>
        <dbReference type="ARBA" id="ARBA00023012"/>
    </source>
</evidence>
<feature type="non-terminal residue" evidence="8">
    <location>
        <position position="1"/>
    </location>
</feature>
<keyword evidence="4" id="KW-0418">Kinase</keyword>
<dbReference type="SMART" id="SM00387">
    <property type="entry name" value="HATPase_c"/>
    <property type="match status" value="1"/>
</dbReference>
<evidence type="ECO:0000256" key="5">
    <source>
        <dbReference type="ARBA" id="ARBA00022840"/>
    </source>
</evidence>
<dbReference type="GO" id="GO:0016301">
    <property type="term" value="F:kinase activity"/>
    <property type="evidence" value="ECO:0007669"/>
    <property type="project" value="UniProtKB-KW"/>
</dbReference>
<dbReference type="AlphaFoldDB" id="X0X8H9"/>
<evidence type="ECO:0000313" key="8">
    <source>
        <dbReference type="EMBL" id="GAG39484.1"/>
    </source>
</evidence>
<protein>
    <recommendedName>
        <fullName evidence="7">Histidine kinase domain-containing protein</fullName>
    </recommendedName>
</protein>
<dbReference type="PANTHER" id="PTHR43065:SF10">
    <property type="entry name" value="PEROXIDE STRESS-ACTIVATED HISTIDINE KINASE MAK3"/>
    <property type="match status" value="1"/>
</dbReference>
<keyword evidence="3" id="KW-0547">Nucleotide-binding</keyword>
<dbReference type="EMBL" id="BARS01044751">
    <property type="protein sequence ID" value="GAG39484.1"/>
    <property type="molecule type" value="Genomic_DNA"/>
</dbReference>
<evidence type="ECO:0000256" key="4">
    <source>
        <dbReference type="ARBA" id="ARBA00022777"/>
    </source>
</evidence>